<dbReference type="OrthoDB" id="8479057at2"/>
<evidence type="ECO:0000313" key="1">
    <source>
        <dbReference type="EMBL" id="PYC48106.1"/>
    </source>
</evidence>
<dbReference type="AlphaFoldDB" id="A0A2V4NT98"/>
<dbReference type="RefSeq" id="WP_110795757.1">
    <property type="nucleotide sequence ID" value="NZ_KZ826483.1"/>
</dbReference>
<sequence>MQQREILERLELKWSGKTGQLVDKDFVGHMIEQAACGHYDVPDLVLSAAGRVGTALKFGVSHFDKLDRGHMEMLSVIITDILFRRSDRPA</sequence>
<gene>
    <name evidence="1" type="ORF">DI396_08610</name>
</gene>
<reference evidence="1 2" key="1">
    <citation type="submission" date="2018-05" db="EMBL/GenBank/DDBJ databases">
        <title>Oceanovita maritima gen. nov., sp. nov., a marine bacterium in the family Rhodobacteraceae isolated from surface seawater of Lundu port Xiamen, China.</title>
        <authorList>
            <person name="Hetharua B.H."/>
            <person name="Min D."/>
            <person name="Liao H."/>
            <person name="Tian Y."/>
        </authorList>
    </citation>
    <scope>NUCLEOTIDE SEQUENCE [LARGE SCALE GENOMIC DNA]</scope>
    <source>
        <strain evidence="1 2">FSX-11</strain>
    </source>
</reference>
<protein>
    <submittedName>
        <fullName evidence="1">Uncharacterized protein</fullName>
    </submittedName>
</protein>
<comment type="caution">
    <text evidence="1">The sequence shown here is derived from an EMBL/GenBank/DDBJ whole genome shotgun (WGS) entry which is preliminary data.</text>
</comment>
<organism evidence="1 2">
    <name type="scientific">Litorivita pollutaquae</name>
    <dbReference type="NCBI Taxonomy" id="2200892"/>
    <lineage>
        <taxon>Bacteria</taxon>
        <taxon>Pseudomonadati</taxon>
        <taxon>Pseudomonadota</taxon>
        <taxon>Alphaproteobacteria</taxon>
        <taxon>Rhodobacterales</taxon>
        <taxon>Paracoccaceae</taxon>
        <taxon>Litorivita</taxon>
    </lineage>
</organism>
<dbReference type="EMBL" id="QFVT01000004">
    <property type="protein sequence ID" value="PYC48106.1"/>
    <property type="molecule type" value="Genomic_DNA"/>
</dbReference>
<keyword evidence="2" id="KW-1185">Reference proteome</keyword>
<accession>A0A2V4NT98</accession>
<name>A0A2V4NT98_9RHOB</name>
<proteinExistence type="predicted"/>
<dbReference type="Proteomes" id="UP000248012">
    <property type="component" value="Unassembled WGS sequence"/>
</dbReference>
<evidence type="ECO:0000313" key="2">
    <source>
        <dbReference type="Proteomes" id="UP000248012"/>
    </source>
</evidence>